<keyword evidence="3" id="KW-0560">Oxidoreductase</keyword>
<proteinExistence type="predicted"/>
<dbReference type="EMBL" id="KZ824286">
    <property type="protein sequence ID" value="RAL11773.1"/>
    <property type="molecule type" value="Genomic_DNA"/>
</dbReference>
<dbReference type="PANTHER" id="PTHR11540:SF16">
    <property type="entry name" value="MALATE DEHYDROGENASE, MITOCHONDRIAL"/>
    <property type="match status" value="1"/>
</dbReference>
<gene>
    <name evidence="7" type="ORF">BO97DRAFT_425073</name>
</gene>
<dbReference type="Proteomes" id="UP000248961">
    <property type="component" value="Unassembled WGS sequence"/>
</dbReference>
<dbReference type="InterPro" id="IPR001236">
    <property type="entry name" value="Lactate/malate_DH_N"/>
</dbReference>
<evidence type="ECO:0000256" key="2">
    <source>
        <dbReference type="ARBA" id="ARBA00022532"/>
    </source>
</evidence>
<evidence type="ECO:0000256" key="4">
    <source>
        <dbReference type="ARBA" id="ARBA00023027"/>
    </source>
</evidence>
<keyword evidence="4" id="KW-0520">NAD</keyword>
<evidence type="ECO:0000256" key="1">
    <source>
        <dbReference type="ARBA" id="ARBA00012995"/>
    </source>
</evidence>
<dbReference type="GeneID" id="37201320"/>
<accession>A0A395HWG9</accession>
<dbReference type="SUPFAM" id="SSF51735">
    <property type="entry name" value="NAD(P)-binding Rossmann-fold domains"/>
    <property type="match status" value="1"/>
</dbReference>
<dbReference type="AlphaFoldDB" id="A0A395HWG9"/>
<dbReference type="InterPro" id="IPR036291">
    <property type="entry name" value="NAD(P)-bd_dom_sf"/>
</dbReference>
<dbReference type="SUPFAM" id="SSF56327">
    <property type="entry name" value="LDH C-terminal domain-like"/>
    <property type="match status" value="1"/>
</dbReference>
<feature type="compositionally biased region" description="Basic and acidic residues" evidence="5">
    <location>
        <begin position="65"/>
        <end position="85"/>
    </location>
</feature>
<feature type="region of interest" description="Disordered" evidence="5">
    <location>
        <begin position="63"/>
        <end position="87"/>
    </location>
</feature>
<evidence type="ECO:0000259" key="6">
    <source>
        <dbReference type="Pfam" id="PF00056"/>
    </source>
</evidence>
<dbReference type="STRING" id="1450537.A0A395HWG9"/>
<sequence>MQERPFDEIALYDLVHVPGIATDLIHIDTKAEVTGHLPADSGLEKALSNADIVVVTAGIARKPGMTRDDQRQDHPRHLPGHRDHPSPNAISCIVTKPVNSTVHVPFGGDGIVKSKQGAGSATTCMAYARFRFVKAVLAGLKGENPVTEEAFVYLPGIEGEKETAKELGLDFFVVRTVLEEAWRGEGFAVWDAGGLGERDAGCGG</sequence>
<evidence type="ECO:0000256" key="5">
    <source>
        <dbReference type="SAM" id="MobiDB-lite"/>
    </source>
</evidence>
<dbReference type="EC" id="1.1.1.37" evidence="1"/>
<dbReference type="InterPro" id="IPR015955">
    <property type="entry name" value="Lactate_DH/Glyco_Ohase_4_C"/>
</dbReference>
<keyword evidence="2" id="KW-0816">Tricarboxylic acid cycle</keyword>
<protein>
    <recommendedName>
        <fullName evidence="1">malate dehydrogenase</fullName>
        <ecNumber evidence="1">1.1.1.37</ecNumber>
    </recommendedName>
</protein>
<keyword evidence="8" id="KW-1185">Reference proteome</keyword>
<evidence type="ECO:0000256" key="3">
    <source>
        <dbReference type="ARBA" id="ARBA00023002"/>
    </source>
</evidence>
<dbReference type="Gene3D" id="3.40.50.720">
    <property type="entry name" value="NAD(P)-binding Rossmann-like Domain"/>
    <property type="match status" value="1"/>
</dbReference>
<dbReference type="RefSeq" id="XP_025550927.1">
    <property type="nucleotide sequence ID" value="XM_025697031.1"/>
</dbReference>
<evidence type="ECO:0000313" key="7">
    <source>
        <dbReference type="EMBL" id="RAL11773.1"/>
    </source>
</evidence>
<dbReference type="Pfam" id="PF00056">
    <property type="entry name" value="Ldh_1_N"/>
    <property type="match status" value="1"/>
</dbReference>
<organism evidence="7 8">
    <name type="scientific">Aspergillus homomorphus (strain CBS 101889)</name>
    <dbReference type="NCBI Taxonomy" id="1450537"/>
    <lineage>
        <taxon>Eukaryota</taxon>
        <taxon>Fungi</taxon>
        <taxon>Dikarya</taxon>
        <taxon>Ascomycota</taxon>
        <taxon>Pezizomycotina</taxon>
        <taxon>Eurotiomycetes</taxon>
        <taxon>Eurotiomycetidae</taxon>
        <taxon>Eurotiales</taxon>
        <taxon>Aspergillaceae</taxon>
        <taxon>Aspergillus</taxon>
        <taxon>Aspergillus subgen. Circumdati</taxon>
    </lineage>
</organism>
<dbReference type="OrthoDB" id="4508455at2759"/>
<feature type="domain" description="Lactate/malate dehydrogenase N-terminal" evidence="6">
    <location>
        <begin position="6"/>
        <end position="103"/>
    </location>
</feature>
<reference evidence="7 8" key="1">
    <citation type="submission" date="2018-02" db="EMBL/GenBank/DDBJ databases">
        <title>The genomes of Aspergillus section Nigri reveals drivers in fungal speciation.</title>
        <authorList>
            <consortium name="DOE Joint Genome Institute"/>
            <person name="Vesth T.C."/>
            <person name="Nybo J."/>
            <person name="Theobald S."/>
            <person name="Brandl J."/>
            <person name="Frisvad J.C."/>
            <person name="Nielsen K.F."/>
            <person name="Lyhne E.K."/>
            <person name="Kogle M.E."/>
            <person name="Kuo A."/>
            <person name="Riley R."/>
            <person name="Clum A."/>
            <person name="Nolan M."/>
            <person name="Lipzen A."/>
            <person name="Salamov A."/>
            <person name="Henrissat B."/>
            <person name="Wiebenga A."/>
            <person name="De vries R.P."/>
            <person name="Grigoriev I.V."/>
            <person name="Mortensen U.H."/>
            <person name="Andersen M.R."/>
            <person name="Baker S.E."/>
        </authorList>
    </citation>
    <scope>NUCLEOTIDE SEQUENCE [LARGE SCALE GENOMIC DNA]</scope>
    <source>
        <strain evidence="7 8">CBS 101889</strain>
    </source>
</reference>
<dbReference type="GO" id="GO:0005829">
    <property type="term" value="C:cytosol"/>
    <property type="evidence" value="ECO:0007669"/>
    <property type="project" value="TreeGrafter"/>
</dbReference>
<evidence type="ECO:0000313" key="8">
    <source>
        <dbReference type="Proteomes" id="UP000248961"/>
    </source>
</evidence>
<name>A0A395HWG9_ASPHC</name>
<dbReference type="PANTHER" id="PTHR11540">
    <property type="entry name" value="MALATE AND LACTATE DEHYDROGENASE"/>
    <property type="match status" value="1"/>
</dbReference>
<dbReference type="GO" id="GO:0030060">
    <property type="term" value="F:L-malate dehydrogenase (NAD+) activity"/>
    <property type="evidence" value="ECO:0007669"/>
    <property type="project" value="UniProtKB-EC"/>
</dbReference>
<dbReference type="VEuPathDB" id="FungiDB:BO97DRAFT_425073"/>
<dbReference type="GO" id="GO:0006099">
    <property type="term" value="P:tricarboxylic acid cycle"/>
    <property type="evidence" value="ECO:0007669"/>
    <property type="project" value="UniProtKB-KW"/>
</dbReference>